<dbReference type="InterPro" id="IPR010430">
    <property type="entry name" value="DUF1028"/>
</dbReference>
<proteinExistence type="predicted"/>
<dbReference type="Pfam" id="PF06267">
    <property type="entry name" value="DUF1028"/>
    <property type="match status" value="1"/>
</dbReference>
<reference evidence="1 2" key="1">
    <citation type="submission" date="2023-07" db="EMBL/GenBank/DDBJ databases">
        <title>Sequencing the genomes of 1000 actinobacteria strains.</title>
        <authorList>
            <person name="Klenk H.-P."/>
        </authorList>
    </citation>
    <scope>NUCLEOTIDE SEQUENCE [LARGE SCALE GENOMIC DNA]</scope>
    <source>
        <strain evidence="1 2">DSM 22966</strain>
    </source>
</reference>
<keyword evidence="2" id="KW-1185">Reference proteome</keyword>
<dbReference type="SUPFAM" id="SSF56235">
    <property type="entry name" value="N-terminal nucleophile aminohydrolases (Ntn hydrolases)"/>
    <property type="match status" value="1"/>
</dbReference>
<dbReference type="PANTHER" id="PTHR39328:SF1">
    <property type="entry name" value="BLL2871 PROTEIN"/>
    <property type="match status" value="1"/>
</dbReference>
<gene>
    <name evidence="1" type="ORF">J2S62_000147</name>
</gene>
<name>A0ABU2AX10_9MICC</name>
<dbReference type="RefSeq" id="WP_310170135.1">
    <property type="nucleotide sequence ID" value="NZ_BAABHE010000002.1"/>
</dbReference>
<sequence length="230" mass="24257">MTFSICAYDPATGQLGVGAITALPGVGKLVSHAQSGVGAAATQATLNPYLALDGLALMAGGSNAQASLEEVIRRDDGREYRQLGIIDAQGNTAAWTGSKTPEWSGHLQRGNAVAQGNRLVGAETLEATMDAFDEHENLELAYRILRALQAGEATGADRHGSVSGAIYVVDTEQYPLWDVRVDDATDPAAALDALVETFAEDLIPQVRKLPTRNDYVGEQTREAMAEDSAG</sequence>
<accession>A0ABU2AX10</accession>
<comment type="caution">
    <text evidence="1">The sequence shown here is derived from an EMBL/GenBank/DDBJ whole genome shotgun (WGS) entry which is preliminary data.</text>
</comment>
<protein>
    <submittedName>
        <fullName evidence="1">Ntn-hydrolase superfamily protein</fullName>
    </submittedName>
</protein>
<organism evidence="1 2">
    <name type="scientific">Enteractinococcus fodinae</name>
    <dbReference type="NCBI Taxonomy" id="684663"/>
    <lineage>
        <taxon>Bacteria</taxon>
        <taxon>Bacillati</taxon>
        <taxon>Actinomycetota</taxon>
        <taxon>Actinomycetes</taxon>
        <taxon>Micrococcales</taxon>
        <taxon>Micrococcaceae</taxon>
    </lineage>
</organism>
<evidence type="ECO:0000313" key="2">
    <source>
        <dbReference type="Proteomes" id="UP001183794"/>
    </source>
</evidence>
<dbReference type="Proteomes" id="UP001183794">
    <property type="component" value="Unassembled WGS sequence"/>
</dbReference>
<dbReference type="Gene3D" id="3.60.20.10">
    <property type="entry name" value="Glutamine Phosphoribosylpyrophosphate, subunit 1, domain 1"/>
    <property type="match status" value="1"/>
</dbReference>
<evidence type="ECO:0000313" key="1">
    <source>
        <dbReference type="EMBL" id="MDR7345890.1"/>
    </source>
</evidence>
<dbReference type="InterPro" id="IPR029055">
    <property type="entry name" value="Ntn_hydrolases_N"/>
</dbReference>
<dbReference type="EMBL" id="JAVDYJ010000001">
    <property type="protein sequence ID" value="MDR7345890.1"/>
    <property type="molecule type" value="Genomic_DNA"/>
</dbReference>
<dbReference type="PANTHER" id="PTHR39328">
    <property type="entry name" value="BLL2871 PROTEIN"/>
    <property type="match status" value="1"/>
</dbReference>